<reference evidence="3" key="1">
    <citation type="journal article" date="2019" name="Int. J. Syst. Evol. Microbiol.">
        <title>The Global Catalogue of Microorganisms (GCM) 10K type strain sequencing project: providing services to taxonomists for standard genome sequencing and annotation.</title>
        <authorList>
            <consortium name="The Broad Institute Genomics Platform"/>
            <consortium name="The Broad Institute Genome Sequencing Center for Infectious Disease"/>
            <person name="Wu L."/>
            <person name="Ma J."/>
        </authorList>
    </citation>
    <scope>NUCLEOTIDE SEQUENCE [LARGE SCALE GENOMIC DNA]</scope>
    <source>
        <strain evidence="3">KCTC 42456</strain>
    </source>
</reference>
<organism evidence="2 3">
    <name type="scientific">Pedobacter alpinus</name>
    <dbReference type="NCBI Taxonomy" id="1590643"/>
    <lineage>
        <taxon>Bacteria</taxon>
        <taxon>Pseudomonadati</taxon>
        <taxon>Bacteroidota</taxon>
        <taxon>Sphingobacteriia</taxon>
        <taxon>Sphingobacteriales</taxon>
        <taxon>Sphingobacteriaceae</taxon>
        <taxon>Pedobacter</taxon>
    </lineage>
</organism>
<keyword evidence="1" id="KW-0472">Membrane</keyword>
<dbReference type="PIRSF" id="PIRSF026166">
    <property type="entry name" value="UCP026166"/>
    <property type="match status" value="1"/>
</dbReference>
<feature type="transmembrane region" description="Helical" evidence="1">
    <location>
        <begin position="79"/>
        <end position="102"/>
    </location>
</feature>
<dbReference type="Proteomes" id="UP001597546">
    <property type="component" value="Unassembled WGS sequence"/>
</dbReference>
<feature type="transmembrane region" description="Helical" evidence="1">
    <location>
        <begin position="306"/>
        <end position="327"/>
    </location>
</feature>
<feature type="transmembrane region" description="Helical" evidence="1">
    <location>
        <begin position="114"/>
        <end position="134"/>
    </location>
</feature>
<evidence type="ECO:0000313" key="2">
    <source>
        <dbReference type="EMBL" id="MFD2733533.1"/>
    </source>
</evidence>
<dbReference type="EMBL" id="JBHULV010000056">
    <property type="protein sequence ID" value="MFD2733533.1"/>
    <property type="molecule type" value="Genomic_DNA"/>
</dbReference>
<evidence type="ECO:0000256" key="1">
    <source>
        <dbReference type="SAM" id="Phobius"/>
    </source>
</evidence>
<dbReference type="Pfam" id="PF13593">
    <property type="entry name" value="SBF_like"/>
    <property type="match status" value="1"/>
</dbReference>
<feature type="transmembrane region" description="Helical" evidence="1">
    <location>
        <begin position="141"/>
        <end position="160"/>
    </location>
</feature>
<keyword evidence="1" id="KW-0812">Transmembrane</keyword>
<feature type="transmembrane region" description="Helical" evidence="1">
    <location>
        <begin position="12"/>
        <end position="37"/>
    </location>
</feature>
<dbReference type="PANTHER" id="PTHR18640">
    <property type="entry name" value="SOLUTE CARRIER FAMILY 10 MEMBER 7"/>
    <property type="match status" value="1"/>
</dbReference>
<feature type="transmembrane region" description="Helical" evidence="1">
    <location>
        <begin position="175"/>
        <end position="196"/>
    </location>
</feature>
<keyword evidence="1" id="KW-1133">Transmembrane helix</keyword>
<proteinExistence type="predicted"/>
<feature type="transmembrane region" description="Helical" evidence="1">
    <location>
        <begin position="217"/>
        <end position="236"/>
    </location>
</feature>
<dbReference type="InterPro" id="IPR038770">
    <property type="entry name" value="Na+/solute_symporter_sf"/>
</dbReference>
<comment type="caution">
    <text evidence="2">The sequence shown here is derived from an EMBL/GenBank/DDBJ whole genome shotgun (WGS) entry which is preliminary data.</text>
</comment>
<dbReference type="Gene3D" id="1.20.1530.20">
    <property type="match status" value="1"/>
</dbReference>
<accession>A0ABW5TY55</accession>
<name>A0ABW5TY55_9SPHI</name>
<feature type="transmembrane region" description="Helical" evidence="1">
    <location>
        <begin position="248"/>
        <end position="269"/>
    </location>
</feature>
<dbReference type="PANTHER" id="PTHR18640:SF5">
    <property type="entry name" value="SODIUM_BILE ACID COTRANSPORTER 7"/>
    <property type="match status" value="1"/>
</dbReference>
<gene>
    <name evidence="2" type="ORF">ACFSSE_17620</name>
</gene>
<dbReference type="InterPro" id="IPR016833">
    <property type="entry name" value="Put_Na-Bile_cotransptr"/>
</dbReference>
<dbReference type="RefSeq" id="WP_379045083.1">
    <property type="nucleotide sequence ID" value="NZ_JBHSKW010000051.1"/>
</dbReference>
<evidence type="ECO:0000313" key="3">
    <source>
        <dbReference type="Proteomes" id="UP001597546"/>
    </source>
</evidence>
<sequence length="334" mass="37219">MLQQLHNFKGKASNFGIDGFLIAIIGMIVLAFVYPFGGSSESPVPLAKIANYGVSVIFFFYGLKLNPEKLKAGLSNWKLHLMVHFSTFVLFPLLVLLLHYLFPSLQSPSVWLGIFYLAALPSTVSSSVVMVSIAKGNIPAAIFNASISSLLGIFITPLWMEVWMNDERTGQDFPLGGIIIKLFVQILLPVILGFLLHQKWGSFAEKHHTLLKKFDQSIILIIVYTAFCESFSTHIFDALQLKDLASLYAFVALLFFAVFILIIISSRLLGFNREDRITCLFCGSKKSLVHGTVMSKVLFPLSPQMGIILLPIMLYHAFQLIVAGFLANKYARES</sequence>
<keyword evidence="3" id="KW-1185">Reference proteome</keyword>
<feature type="transmembrane region" description="Helical" evidence="1">
    <location>
        <begin position="49"/>
        <end position="67"/>
    </location>
</feature>
<protein>
    <submittedName>
        <fullName evidence="2">Bile acid:sodium symporter family protein</fullName>
    </submittedName>
</protein>